<reference evidence="1 2" key="1">
    <citation type="submission" date="2022-12" db="EMBL/GenBank/DDBJ databases">
        <title>Sphingomonas abieness sp. nov., an endophytic bacterium isolated from Abies koreana.</title>
        <authorList>
            <person name="Jiang L."/>
            <person name="Lee J."/>
        </authorList>
    </citation>
    <scope>NUCLEOTIDE SEQUENCE [LARGE SCALE GENOMIC DNA]</scope>
    <source>
        <strain evidence="2">PAMB 00755</strain>
    </source>
</reference>
<accession>A0ABY7NR86</accession>
<dbReference type="RefSeq" id="WP_270078527.1">
    <property type="nucleotide sequence ID" value="NZ_CP115174.1"/>
</dbReference>
<dbReference type="EMBL" id="CP115174">
    <property type="protein sequence ID" value="WBO23898.1"/>
    <property type="molecule type" value="Genomic_DNA"/>
</dbReference>
<gene>
    <name evidence="1" type="ORF">PBT88_07260</name>
</gene>
<evidence type="ECO:0000313" key="1">
    <source>
        <dbReference type="EMBL" id="WBO23898.1"/>
    </source>
</evidence>
<name>A0ABY7NR86_9SPHN</name>
<protein>
    <recommendedName>
        <fullName evidence="3">GIY-YIG nuclease family protein</fullName>
    </recommendedName>
</protein>
<dbReference type="Proteomes" id="UP001210865">
    <property type="component" value="Chromosome"/>
</dbReference>
<keyword evidence="2" id="KW-1185">Reference proteome</keyword>
<sequence length="218" mass="24452">MAASNPRARPARKRLGVIRPDGKRAEQGGLLNFSQVVILTSIQWGEVERLEGMGLFPKRKRVNPVPLWSADDINDWLDDRDLNPVWVGRPQLDAILAGRYIDEATLVSQAPAFSGQILSAAELAEHAVPVDRLAHSTSGIYFLWRRGSLVYIGQTRTGLSRVLSHGVDKDYDSFSFVRCSTEQLDAAERSYINTFLPEYNKDWISRQRRAAKSAKALD</sequence>
<evidence type="ECO:0008006" key="3">
    <source>
        <dbReference type="Google" id="ProtNLM"/>
    </source>
</evidence>
<dbReference type="InterPro" id="IPR035901">
    <property type="entry name" value="GIY-YIG_endonuc_sf"/>
</dbReference>
<dbReference type="SUPFAM" id="SSF82771">
    <property type="entry name" value="GIY-YIG endonuclease"/>
    <property type="match status" value="1"/>
</dbReference>
<evidence type="ECO:0000313" key="2">
    <source>
        <dbReference type="Proteomes" id="UP001210865"/>
    </source>
</evidence>
<proteinExistence type="predicted"/>
<organism evidence="1 2">
    <name type="scientific">Sphingomonas abietis</name>
    <dbReference type="NCBI Taxonomy" id="3012344"/>
    <lineage>
        <taxon>Bacteria</taxon>
        <taxon>Pseudomonadati</taxon>
        <taxon>Pseudomonadota</taxon>
        <taxon>Alphaproteobacteria</taxon>
        <taxon>Sphingomonadales</taxon>
        <taxon>Sphingomonadaceae</taxon>
        <taxon>Sphingomonas</taxon>
    </lineage>
</organism>